<reference evidence="2 3" key="1">
    <citation type="journal article" date="2018" name="Sci. Rep.">
        <title>Genomic signatures of local adaptation to the degree of environmental predictability in rotifers.</title>
        <authorList>
            <person name="Franch-Gras L."/>
            <person name="Hahn C."/>
            <person name="Garcia-Roger E.M."/>
            <person name="Carmona M.J."/>
            <person name="Serra M."/>
            <person name="Gomez A."/>
        </authorList>
    </citation>
    <scope>NUCLEOTIDE SEQUENCE [LARGE SCALE GENOMIC DNA]</scope>
    <source>
        <strain evidence="2">HYR1</strain>
    </source>
</reference>
<name>A0A3M7PV30_BRAPC</name>
<evidence type="ECO:0000313" key="3">
    <source>
        <dbReference type="Proteomes" id="UP000276133"/>
    </source>
</evidence>
<dbReference type="Proteomes" id="UP000276133">
    <property type="component" value="Unassembled WGS sequence"/>
</dbReference>
<evidence type="ECO:0000313" key="2">
    <source>
        <dbReference type="EMBL" id="RNA02528.1"/>
    </source>
</evidence>
<protein>
    <submittedName>
        <fullName evidence="2">Uncharacterized protein</fullName>
    </submittedName>
</protein>
<feature type="signal peptide" evidence="1">
    <location>
        <begin position="1"/>
        <end position="21"/>
    </location>
</feature>
<dbReference type="EMBL" id="REGN01008843">
    <property type="protein sequence ID" value="RNA02528.1"/>
    <property type="molecule type" value="Genomic_DNA"/>
</dbReference>
<keyword evidence="3" id="KW-1185">Reference proteome</keyword>
<organism evidence="2 3">
    <name type="scientific">Brachionus plicatilis</name>
    <name type="common">Marine rotifer</name>
    <name type="synonym">Brachionus muelleri</name>
    <dbReference type="NCBI Taxonomy" id="10195"/>
    <lineage>
        <taxon>Eukaryota</taxon>
        <taxon>Metazoa</taxon>
        <taxon>Spiralia</taxon>
        <taxon>Gnathifera</taxon>
        <taxon>Rotifera</taxon>
        <taxon>Eurotatoria</taxon>
        <taxon>Monogononta</taxon>
        <taxon>Pseudotrocha</taxon>
        <taxon>Ploima</taxon>
        <taxon>Brachionidae</taxon>
        <taxon>Brachionus</taxon>
    </lineage>
</organism>
<dbReference type="AlphaFoldDB" id="A0A3M7PV30"/>
<gene>
    <name evidence="2" type="ORF">BpHYR1_023185</name>
</gene>
<keyword evidence="1" id="KW-0732">Signal</keyword>
<feature type="chain" id="PRO_5018133799" evidence="1">
    <location>
        <begin position="22"/>
        <end position="272"/>
    </location>
</feature>
<proteinExistence type="predicted"/>
<evidence type="ECO:0000256" key="1">
    <source>
        <dbReference type="SAM" id="SignalP"/>
    </source>
</evidence>
<comment type="caution">
    <text evidence="2">The sequence shown here is derived from an EMBL/GenBank/DDBJ whole genome shotgun (WGS) entry which is preliminary data.</text>
</comment>
<sequence>MIKSTTWIVLLFIILLHEAESVVVNLKTDFSQNMINGQNSKFTYIDSYFNNCLSKIDYCSNGLFGSFNLTILYPTMNGKRDAGYNYGRLVLFSSGGESPYSRGGIYLHQISVRGEEYLQFGLTYHDNLYSTNIYLKDKSSTRIGYIWNKNELEIYVDGSEYENIQSPVKRAYLDLNFNPVKTYRFFNEKNKQTILNQIWFTDNFDDSSKKYIFGEESDYLIGCYMLNIQPDANSLLYDPDMAYFLQCKELCKITKSQLTLYLNILFIIKHCS</sequence>
<accession>A0A3M7PV30</accession>